<reference evidence="2 3" key="1">
    <citation type="submission" date="2015-12" db="EMBL/GenBank/DDBJ databases">
        <title>The genome of Folsomia candida.</title>
        <authorList>
            <person name="Faddeeva A."/>
            <person name="Derks M.F."/>
            <person name="Anvar Y."/>
            <person name="Smit S."/>
            <person name="Van Straalen N."/>
            <person name="Roelofs D."/>
        </authorList>
    </citation>
    <scope>NUCLEOTIDE SEQUENCE [LARGE SCALE GENOMIC DNA]</scope>
    <source>
        <strain evidence="2 3">VU population</strain>
        <tissue evidence="2">Whole body</tissue>
    </source>
</reference>
<keyword evidence="3" id="KW-1185">Reference proteome</keyword>
<organism evidence="2 3">
    <name type="scientific">Folsomia candida</name>
    <name type="common">Springtail</name>
    <dbReference type="NCBI Taxonomy" id="158441"/>
    <lineage>
        <taxon>Eukaryota</taxon>
        <taxon>Metazoa</taxon>
        <taxon>Ecdysozoa</taxon>
        <taxon>Arthropoda</taxon>
        <taxon>Hexapoda</taxon>
        <taxon>Collembola</taxon>
        <taxon>Entomobryomorpha</taxon>
        <taxon>Isotomoidea</taxon>
        <taxon>Isotomidae</taxon>
        <taxon>Proisotominae</taxon>
        <taxon>Folsomia</taxon>
    </lineage>
</organism>
<gene>
    <name evidence="2" type="ORF">Fcan01_25702</name>
</gene>
<feature type="transmembrane region" description="Helical" evidence="1">
    <location>
        <begin position="194"/>
        <end position="222"/>
    </location>
</feature>
<sequence length="319" mass="36693">MVVTPLMWRSLDRFTSLFGFMVTNPIEYDTKKRRFQFNRVSMKMWPYICSVAIVFLSIFMPCLVLGIFKLFGLLQIPLANVMVVLTLTLISGVCFVTELISSKIGYKLLGLINSTIEWDKNLENSAPKGTDIMGHALLTAATTLGFYPYIITGFLLHAELDPLFQFQQLLAQYWTPMADFPISKFIVMSLLRPFLTLIAFFQICRVFTILLCGGAVGCVSLLDNIKHMERISYRFWIRSYAREILRYHAMIQILLQWSSDMMHSLVAIFQMSGFISVPFNYMTLKVYNIMPFRTYFALPVVCIVLPMSHQMLLPILISV</sequence>
<keyword evidence="1" id="KW-0812">Transmembrane</keyword>
<dbReference type="Proteomes" id="UP000198287">
    <property type="component" value="Unassembled WGS sequence"/>
</dbReference>
<feature type="transmembrane region" description="Helical" evidence="1">
    <location>
        <begin position="44"/>
        <end position="68"/>
    </location>
</feature>
<evidence type="ECO:0000256" key="1">
    <source>
        <dbReference type="SAM" id="Phobius"/>
    </source>
</evidence>
<keyword evidence="1" id="KW-0472">Membrane</keyword>
<name>A0A226D3D2_FOLCA</name>
<feature type="transmembrane region" description="Helical" evidence="1">
    <location>
        <begin position="136"/>
        <end position="156"/>
    </location>
</feature>
<feature type="transmembrane region" description="Helical" evidence="1">
    <location>
        <begin position="296"/>
        <end position="317"/>
    </location>
</feature>
<keyword evidence="1" id="KW-1133">Transmembrane helix</keyword>
<dbReference type="EMBL" id="LNIX01000038">
    <property type="protein sequence ID" value="OXA39560.1"/>
    <property type="molecule type" value="Genomic_DNA"/>
</dbReference>
<feature type="transmembrane region" description="Helical" evidence="1">
    <location>
        <begin position="74"/>
        <end position="97"/>
    </location>
</feature>
<evidence type="ECO:0000313" key="2">
    <source>
        <dbReference type="EMBL" id="OXA39560.1"/>
    </source>
</evidence>
<comment type="caution">
    <text evidence="2">The sequence shown here is derived from an EMBL/GenBank/DDBJ whole genome shotgun (WGS) entry which is preliminary data.</text>
</comment>
<proteinExistence type="predicted"/>
<protein>
    <submittedName>
        <fullName evidence="2">Uncharacterized protein</fullName>
    </submittedName>
</protein>
<dbReference type="AlphaFoldDB" id="A0A226D3D2"/>
<accession>A0A226D3D2</accession>
<evidence type="ECO:0000313" key="3">
    <source>
        <dbReference type="Proteomes" id="UP000198287"/>
    </source>
</evidence>